<dbReference type="PROSITE" id="PS51257">
    <property type="entry name" value="PROKAR_LIPOPROTEIN"/>
    <property type="match status" value="1"/>
</dbReference>
<evidence type="ECO:0000313" key="2">
    <source>
        <dbReference type="EMBL" id="MFD0781644.1"/>
    </source>
</evidence>
<comment type="caution">
    <text evidence="2">The sequence shown here is derived from an EMBL/GenBank/DDBJ whole genome shotgun (WGS) entry which is preliminary data.</text>
</comment>
<feature type="chain" id="PRO_5046675554" description="Peptidylprolyl isomerase" evidence="1">
    <location>
        <begin position="31"/>
        <end position="310"/>
    </location>
</feature>
<name>A0ABW2ZT82_9MICO</name>
<dbReference type="Proteomes" id="UP001597042">
    <property type="component" value="Unassembled WGS sequence"/>
</dbReference>
<gene>
    <name evidence="2" type="ORF">ACFQZV_10110</name>
</gene>
<protein>
    <recommendedName>
        <fullName evidence="4">Peptidylprolyl isomerase</fullName>
    </recommendedName>
</protein>
<dbReference type="EMBL" id="JBHTIM010000001">
    <property type="protein sequence ID" value="MFD0781644.1"/>
    <property type="molecule type" value="Genomic_DNA"/>
</dbReference>
<organism evidence="2 3">
    <name type="scientific">Microbacterium koreense</name>
    <dbReference type="NCBI Taxonomy" id="323761"/>
    <lineage>
        <taxon>Bacteria</taxon>
        <taxon>Bacillati</taxon>
        <taxon>Actinomycetota</taxon>
        <taxon>Actinomycetes</taxon>
        <taxon>Micrococcales</taxon>
        <taxon>Microbacteriaceae</taxon>
        <taxon>Microbacterium</taxon>
    </lineage>
</organism>
<accession>A0ABW2ZT82</accession>
<sequence length="310" mass="31477">MRTASLKTAALAVLGLAAVGLAGCSTPTEASCVRPAADSTALDLVTVSDDFGSTPQIDLYTPFHADEASAVDVVVGDGQRITDERQLIAFDLALVSGQSGEVLGEYAGQTGQVSTFEQLLPAMPDALHCATAGSRVVVALSPDDITSEFAAGLGMTADESAVAVIDVRDVYLAQADGADVFVSDNSLPAVVRAVDGRPGVIVPDSAPPSDVVVQTLKKGDGTTVTGDAPVRVHFVAVDWDTKELTQSTWDSEPPSISLEAESPVLAEALTGQTVGSQVLVVLPAGAGAGGVPATTILVLDILGIDPAVTE</sequence>
<proteinExistence type="predicted"/>
<evidence type="ECO:0000313" key="3">
    <source>
        <dbReference type="Proteomes" id="UP001597042"/>
    </source>
</evidence>
<dbReference type="Gene3D" id="3.10.50.40">
    <property type="match status" value="1"/>
</dbReference>
<dbReference type="InterPro" id="IPR046357">
    <property type="entry name" value="PPIase_dom_sf"/>
</dbReference>
<keyword evidence="3" id="KW-1185">Reference proteome</keyword>
<feature type="signal peptide" evidence="1">
    <location>
        <begin position="1"/>
        <end position="30"/>
    </location>
</feature>
<dbReference type="SUPFAM" id="SSF54534">
    <property type="entry name" value="FKBP-like"/>
    <property type="match status" value="1"/>
</dbReference>
<dbReference type="RefSeq" id="WP_378749148.1">
    <property type="nucleotide sequence ID" value="NZ_JBHSSV010000001.1"/>
</dbReference>
<reference evidence="3" key="1">
    <citation type="journal article" date="2019" name="Int. J. Syst. Evol. Microbiol.">
        <title>The Global Catalogue of Microorganisms (GCM) 10K type strain sequencing project: providing services to taxonomists for standard genome sequencing and annotation.</title>
        <authorList>
            <consortium name="The Broad Institute Genomics Platform"/>
            <consortium name="The Broad Institute Genome Sequencing Center for Infectious Disease"/>
            <person name="Wu L."/>
            <person name="Ma J."/>
        </authorList>
    </citation>
    <scope>NUCLEOTIDE SEQUENCE [LARGE SCALE GENOMIC DNA]</scope>
    <source>
        <strain evidence="3">CCUG 50754</strain>
    </source>
</reference>
<evidence type="ECO:0008006" key="4">
    <source>
        <dbReference type="Google" id="ProtNLM"/>
    </source>
</evidence>
<evidence type="ECO:0000256" key="1">
    <source>
        <dbReference type="SAM" id="SignalP"/>
    </source>
</evidence>
<keyword evidence="1" id="KW-0732">Signal</keyword>